<dbReference type="GO" id="GO:0008970">
    <property type="term" value="F:phospholipase A1 activity"/>
    <property type="evidence" value="ECO:0007669"/>
    <property type="project" value="TreeGrafter"/>
</dbReference>
<evidence type="ECO:0000313" key="6">
    <source>
        <dbReference type="Proteomes" id="UP000492821"/>
    </source>
</evidence>
<dbReference type="Gene3D" id="3.90.1720.10">
    <property type="entry name" value="endopeptidase domain like (from Nostoc punctiforme)"/>
    <property type="match status" value="1"/>
</dbReference>
<keyword evidence="6" id="KW-1185">Reference proteome</keyword>
<dbReference type="GO" id="GO:0016410">
    <property type="term" value="F:N-acyltransferase activity"/>
    <property type="evidence" value="ECO:0007669"/>
    <property type="project" value="TreeGrafter"/>
</dbReference>
<accession>A0A7E4V890</accession>
<dbReference type="InterPro" id="IPR007053">
    <property type="entry name" value="LRAT_dom"/>
</dbReference>
<evidence type="ECO:0000256" key="1">
    <source>
        <dbReference type="ARBA" id="ARBA00007824"/>
    </source>
</evidence>
<feature type="domain" description="LRAT" evidence="5">
    <location>
        <begin position="26"/>
        <end position="134"/>
    </location>
</feature>
<evidence type="ECO:0000256" key="3">
    <source>
        <dbReference type="ARBA" id="ARBA00022801"/>
    </source>
</evidence>
<keyword evidence="3" id="KW-0378">Hydrolase</keyword>
<proteinExistence type="inferred from homology"/>
<dbReference type="PROSITE" id="PS51934">
    <property type="entry name" value="LRAT"/>
    <property type="match status" value="1"/>
</dbReference>
<evidence type="ECO:0000313" key="7">
    <source>
        <dbReference type="WBParaSite" id="Pan_g17288.t1"/>
    </source>
</evidence>
<evidence type="ECO:0000259" key="5">
    <source>
        <dbReference type="PROSITE" id="PS51934"/>
    </source>
</evidence>
<evidence type="ECO:0000256" key="4">
    <source>
        <dbReference type="ARBA" id="ARBA00023098"/>
    </source>
</evidence>
<dbReference type="PANTHER" id="PTHR13943">
    <property type="entry name" value="HRAS-LIKE SUPPRESSOR - RELATED"/>
    <property type="match status" value="1"/>
</dbReference>
<name>A0A7E4V890_PANRE</name>
<evidence type="ECO:0000256" key="2">
    <source>
        <dbReference type="ARBA" id="ARBA00022679"/>
    </source>
</evidence>
<dbReference type="GO" id="GO:0005737">
    <property type="term" value="C:cytoplasm"/>
    <property type="evidence" value="ECO:0007669"/>
    <property type="project" value="TreeGrafter"/>
</dbReference>
<dbReference type="WBParaSite" id="Pan_g17288.t1">
    <property type="protein sequence ID" value="Pan_g17288.t1"/>
    <property type="gene ID" value="Pan_g17288"/>
</dbReference>
<reference evidence="7" key="2">
    <citation type="submission" date="2020-10" db="UniProtKB">
        <authorList>
            <consortium name="WormBaseParasite"/>
        </authorList>
    </citation>
    <scope>IDENTIFICATION</scope>
</reference>
<protein>
    <submittedName>
        <fullName evidence="7">LRAT domain-containing protein</fullName>
    </submittedName>
</protein>
<comment type="similarity">
    <text evidence="1">Belongs to the H-rev107 family.</text>
</comment>
<keyword evidence="4" id="KW-0443">Lipid metabolism</keyword>
<sequence length="174" mass="19962">MPEKLTLKSDWMPYDKLASHIKQGDLIEIKKVNYIFFTICHWAVAVQVEPNDCFVVGLSKDSKVYLKRLSKLTYGKRCRVNNTFDKAYAPFSQHETVKRALYCIGMTEHVYNFNKYNCEHFAKECRNGVAVSHQVNNAGIFVYPGNWIRETANLSSSVSEELTGHSAKHLIHIS</sequence>
<dbReference type="GO" id="GO:0004623">
    <property type="term" value="F:phospholipase A2 activity"/>
    <property type="evidence" value="ECO:0007669"/>
    <property type="project" value="TreeGrafter"/>
</dbReference>
<reference evidence="6" key="1">
    <citation type="journal article" date="2013" name="Genetics">
        <title>The draft genome and transcriptome of Panagrellus redivivus are shaped by the harsh demands of a free-living lifestyle.</title>
        <authorList>
            <person name="Srinivasan J."/>
            <person name="Dillman A.R."/>
            <person name="Macchietto M.G."/>
            <person name="Heikkinen L."/>
            <person name="Lakso M."/>
            <person name="Fracchia K.M."/>
            <person name="Antoshechkin I."/>
            <person name="Mortazavi A."/>
            <person name="Wong G."/>
            <person name="Sternberg P.W."/>
        </authorList>
    </citation>
    <scope>NUCLEOTIDE SEQUENCE [LARGE SCALE GENOMIC DNA]</scope>
    <source>
        <strain evidence="6">MT8872</strain>
    </source>
</reference>
<dbReference type="AlphaFoldDB" id="A0A7E4V890"/>
<dbReference type="Pfam" id="PF04970">
    <property type="entry name" value="LRAT"/>
    <property type="match status" value="1"/>
</dbReference>
<dbReference type="GO" id="GO:0070292">
    <property type="term" value="P:N-acylphosphatidylethanolamine metabolic process"/>
    <property type="evidence" value="ECO:0007669"/>
    <property type="project" value="TreeGrafter"/>
</dbReference>
<keyword evidence="2" id="KW-0808">Transferase</keyword>
<dbReference type="InterPro" id="IPR051496">
    <property type="entry name" value="H-rev107_PLA/AT"/>
</dbReference>
<dbReference type="Proteomes" id="UP000492821">
    <property type="component" value="Unassembled WGS sequence"/>
</dbReference>
<dbReference type="PANTHER" id="PTHR13943:SF77">
    <property type="entry name" value="LRAT DOMAIN-CONTAINING PROTEIN"/>
    <property type="match status" value="1"/>
</dbReference>
<organism evidence="6 7">
    <name type="scientific">Panagrellus redivivus</name>
    <name type="common">Microworm</name>
    <dbReference type="NCBI Taxonomy" id="6233"/>
    <lineage>
        <taxon>Eukaryota</taxon>
        <taxon>Metazoa</taxon>
        <taxon>Ecdysozoa</taxon>
        <taxon>Nematoda</taxon>
        <taxon>Chromadorea</taxon>
        <taxon>Rhabditida</taxon>
        <taxon>Tylenchina</taxon>
        <taxon>Panagrolaimomorpha</taxon>
        <taxon>Panagrolaimoidea</taxon>
        <taxon>Panagrolaimidae</taxon>
        <taxon>Panagrellus</taxon>
    </lineage>
</organism>